<evidence type="ECO:0008006" key="3">
    <source>
        <dbReference type="Google" id="ProtNLM"/>
    </source>
</evidence>
<reference evidence="1 2" key="1">
    <citation type="submission" date="2020-08" db="EMBL/GenBank/DDBJ databases">
        <title>Genomic Encyclopedia of Type Strains, Phase IV (KMG-V): Genome sequencing to study the core and pangenomes of soil and plant-associated prokaryotes.</title>
        <authorList>
            <person name="Whitman W."/>
        </authorList>
    </citation>
    <scope>NUCLEOTIDE SEQUENCE [LARGE SCALE GENOMIC DNA]</scope>
    <source>
        <strain evidence="1 2">MP601</strain>
    </source>
</reference>
<name>A0A841JI17_9SPHI</name>
<sequence>MKPADLEKLINKMMEMLYGMIPLSVGFRMDFKPMVLAQLCTAKEVIFLRTHYVRHVWYSVDVWLIASLIDEQGNDRVVRIYKPGQIFTDAISFFKAIPSRLEFRAFTKGVLLSIRRSAVMELKKHPETHELVTSTLLLEQETEAWRVRVMAMHDKDKVEAFAAEYPINKVPNKYAASFLNMVPANYSREKAAYNTKNKD</sequence>
<organism evidence="1 2">
    <name type="scientific">Mucilaginibacter lappiensis</name>
    <dbReference type="NCBI Taxonomy" id="354630"/>
    <lineage>
        <taxon>Bacteria</taxon>
        <taxon>Pseudomonadati</taxon>
        <taxon>Bacteroidota</taxon>
        <taxon>Sphingobacteriia</taxon>
        <taxon>Sphingobacteriales</taxon>
        <taxon>Sphingobacteriaceae</taxon>
        <taxon>Mucilaginibacter</taxon>
    </lineage>
</organism>
<accession>A0A841JI17</accession>
<dbReference type="EMBL" id="JACHCA010000017">
    <property type="protein sequence ID" value="MBB6130809.1"/>
    <property type="molecule type" value="Genomic_DNA"/>
</dbReference>
<comment type="caution">
    <text evidence="1">The sequence shown here is derived from an EMBL/GenBank/DDBJ whole genome shotgun (WGS) entry which is preliminary data.</text>
</comment>
<dbReference type="InterPro" id="IPR014710">
    <property type="entry name" value="RmlC-like_jellyroll"/>
</dbReference>
<dbReference type="Gene3D" id="2.60.120.10">
    <property type="entry name" value="Jelly Rolls"/>
    <property type="match status" value="1"/>
</dbReference>
<gene>
    <name evidence="1" type="ORF">HDF22_004954</name>
</gene>
<dbReference type="InterPro" id="IPR018490">
    <property type="entry name" value="cNMP-bd_dom_sf"/>
</dbReference>
<dbReference type="RefSeq" id="WP_183589486.1">
    <property type="nucleotide sequence ID" value="NZ_JACHCA010000017.1"/>
</dbReference>
<evidence type="ECO:0000313" key="2">
    <source>
        <dbReference type="Proteomes" id="UP000548326"/>
    </source>
</evidence>
<protein>
    <recommendedName>
        <fullName evidence="3">cAMP-binding domain of CRP or a regulatory subunit of cAMP-dependent protein kinases</fullName>
    </recommendedName>
</protein>
<proteinExistence type="predicted"/>
<evidence type="ECO:0000313" key="1">
    <source>
        <dbReference type="EMBL" id="MBB6130809.1"/>
    </source>
</evidence>
<dbReference type="Proteomes" id="UP000548326">
    <property type="component" value="Unassembled WGS sequence"/>
</dbReference>
<dbReference type="AlphaFoldDB" id="A0A841JI17"/>
<dbReference type="SUPFAM" id="SSF51206">
    <property type="entry name" value="cAMP-binding domain-like"/>
    <property type="match status" value="1"/>
</dbReference>